<dbReference type="AlphaFoldDB" id="A0A0A1U8I0"/>
<dbReference type="OMA" id="CVVPCIN"/>
<dbReference type="EMBL" id="KB206479">
    <property type="protein sequence ID" value="ELP91136.1"/>
    <property type="molecule type" value="Genomic_DNA"/>
</dbReference>
<feature type="compositionally biased region" description="Low complexity" evidence="1">
    <location>
        <begin position="369"/>
        <end position="382"/>
    </location>
</feature>
<dbReference type="KEGG" id="eiv:EIN_270220"/>
<proteinExistence type="predicted"/>
<feature type="domain" description="B30.2/SPRY" evidence="2">
    <location>
        <begin position="479"/>
        <end position="675"/>
    </location>
</feature>
<name>A0A0A1U8I0_ENTIV</name>
<dbReference type="RefSeq" id="XP_004257907.1">
    <property type="nucleotide sequence ID" value="XM_004257859.1"/>
</dbReference>
<dbReference type="PROSITE" id="PS50188">
    <property type="entry name" value="B302_SPRY"/>
    <property type="match status" value="1"/>
</dbReference>
<evidence type="ECO:0000313" key="4">
    <source>
        <dbReference type="Proteomes" id="UP000014680"/>
    </source>
</evidence>
<evidence type="ECO:0000313" key="3">
    <source>
        <dbReference type="EMBL" id="ELP91136.1"/>
    </source>
</evidence>
<dbReference type="Proteomes" id="UP000014680">
    <property type="component" value="Unassembled WGS sequence"/>
</dbReference>
<accession>A0A0A1U8I0</accession>
<dbReference type="SMART" id="SM00449">
    <property type="entry name" value="SPRY"/>
    <property type="match status" value="1"/>
</dbReference>
<dbReference type="InterPro" id="IPR050618">
    <property type="entry name" value="Ubq-SigPath_Reg"/>
</dbReference>
<dbReference type="InterPro" id="IPR043136">
    <property type="entry name" value="B30.2/SPRY_sf"/>
</dbReference>
<organism evidence="3 4">
    <name type="scientific">Entamoeba invadens IP1</name>
    <dbReference type="NCBI Taxonomy" id="370355"/>
    <lineage>
        <taxon>Eukaryota</taxon>
        <taxon>Amoebozoa</taxon>
        <taxon>Evosea</taxon>
        <taxon>Archamoebae</taxon>
        <taxon>Mastigamoebida</taxon>
        <taxon>Entamoebidae</taxon>
        <taxon>Entamoeba</taxon>
    </lineage>
</organism>
<dbReference type="InterPro" id="IPR001870">
    <property type="entry name" value="B30.2/SPRY"/>
</dbReference>
<dbReference type="OrthoDB" id="25503at2759"/>
<evidence type="ECO:0000256" key="1">
    <source>
        <dbReference type="SAM" id="MobiDB-lite"/>
    </source>
</evidence>
<dbReference type="SUPFAM" id="SSF49899">
    <property type="entry name" value="Concanavalin A-like lectins/glucanases"/>
    <property type="match status" value="1"/>
</dbReference>
<dbReference type="Gene3D" id="2.60.120.920">
    <property type="match status" value="1"/>
</dbReference>
<sequence>MLFVLKKVTCLQLNGYDPLIGEEDLTAKFCIAHATEFSNLQEVRGDFAEVLKFYKNYTNDGKEMNVNFPKTVSLFSCNDRPIEATMETRTKIEEFKKYLRMNDEMAITVLMKEFPKDKDVFLNIGSVFRFMYLLADTQYCNDYSRFHGEIMCLNNTLDVQNSTNLEIFEEFLEKAVVSSITLYLTSKSVKKEIVIEIPKMVETLEIRSLFQSDEEEDDEDEEQQQVTFSINGKLRKFVVSNFNNTIFKIDTTDLRELQIGEGGNIKILEVNGKLPTFEKLEEISAFFMSKVQVVLNTNTLKKIDLYMCDHIVVIGNIPERTQIKLNGMYCCILPIMPITKMDVYIENSQEVFFSNTKTIEDIYPPVTTGNDGDNSDDNSSSNSDDEFNENVNNLQRQNSLTLNDTKIVAHSSEDDENENEDDEEDDEDEENSEEETNVITPCFADTEHNDVTNGQIPYDDFLFIMSSVVQFPNDNLSQYVSDLKQYIFPHGFQTRSKRISLINNRVTRLVTPPEETYDVVIMEQFYSATQPTQMKVVTETGVKVLPALLRYFEISTEGVSLFSFGLCMNEFIDTFMTGDTTHVGWTDGSVGYHGDDGYLFKGDGNGKKYGPAFGVTKNKTNVVGCAYDITNQTVFFTFNGKALKRIKFETEENIDAVIVLENFKTIKINQGEEKFVFNVEKEIQRMENELLEVSTLLEQKKKK</sequence>
<dbReference type="GeneID" id="14890069"/>
<feature type="region of interest" description="Disordered" evidence="1">
    <location>
        <begin position="409"/>
        <end position="451"/>
    </location>
</feature>
<dbReference type="PANTHER" id="PTHR12864">
    <property type="entry name" value="RAN BINDING PROTEIN 9-RELATED"/>
    <property type="match status" value="1"/>
</dbReference>
<gene>
    <name evidence="3" type="ORF">EIN_270220</name>
</gene>
<dbReference type="VEuPathDB" id="AmoebaDB:EIN_270220"/>
<feature type="compositionally biased region" description="Acidic residues" evidence="1">
    <location>
        <begin position="413"/>
        <end position="436"/>
    </location>
</feature>
<protein>
    <recommendedName>
        <fullName evidence="2">B30.2/SPRY domain-containing protein</fullName>
    </recommendedName>
</protein>
<dbReference type="InterPro" id="IPR003877">
    <property type="entry name" value="SPRY_dom"/>
</dbReference>
<dbReference type="CDD" id="cd12885">
    <property type="entry name" value="SPRY_RanBP_like"/>
    <property type="match status" value="1"/>
</dbReference>
<dbReference type="InterPro" id="IPR013320">
    <property type="entry name" value="ConA-like_dom_sf"/>
</dbReference>
<dbReference type="Pfam" id="PF00622">
    <property type="entry name" value="SPRY"/>
    <property type="match status" value="1"/>
</dbReference>
<evidence type="ECO:0000259" key="2">
    <source>
        <dbReference type="PROSITE" id="PS50188"/>
    </source>
</evidence>
<keyword evidence="4" id="KW-1185">Reference proteome</keyword>
<dbReference type="InterPro" id="IPR044736">
    <property type="entry name" value="Gid1/RanBPM/SPLA_SPRY"/>
</dbReference>
<feature type="region of interest" description="Disordered" evidence="1">
    <location>
        <begin position="363"/>
        <end position="389"/>
    </location>
</feature>
<reference evidence="3 4" key="1">
    <citation type="submission" date="2012-10" db="EMBL/GenBank/DDBJ databases">
        <authorList>
            <person name="Zafar N."/>
            <person name="Inman J."/>
            <person name="Hall N."/>
            <person name="Lorenzi H."/>
            <person name="Caler E."/>
        </authorList>
    </citation>
    <scope>NUCLEOTIDE SEQUENCE [LARGE SCALE GENOMIC DNA]</scope>
    <source>
        <strain evidence="3 4">IP1</strain>
    </source>
</reference>